<evidence type="ECO:0000313" key="1">
    <source>
        <dbReference type="EMBL" id="CAF1685702.1"/>
    </source>
</evidence>
<name>A0A816HGU0_ADIRI</name>
<dbReference type="AlphaFoldDB" id="A0A816HGU0"/>
<comment type="caution">
    <text evidence="1">The sequence shown here is derived from an EMBL/GenBank/DDBJ whole genome shotgun (WGS) entry which is preliminary data.</text>
</comment>
<feature type="non-terminal residue" evidence="1">
    <location>
        <position position="1"/>
    </location>
</feature>
<dbReference type="EMBL" id="CAJNOR010016689">
    <property type="protein sequence ID" value="CAF1685702.1"/>
    <property type="molecule type" value="Genomic_DNA"/>
</dbReference>
<proteinExistence type="predicted"/>
<gene>
    <name evidence="1" type="ORF">XAT740_LOCUS61854</name>
</gene>
<sequence length="163" mass="19173">KDRCDYFYPANDDLQIRSYGWTTAAIQSLNSCRVAKDFGTVTFKDITLCRYPTFNLVHRTHLDLHEGVYYPVPSHGAHQDLWIFGLYELWQCSFYLSEHQVANHVGIGLNTRYKYGNSDDVEKWIKRSRWTLFQKLQSLPHLYNQSFINSSQIDNNIRTEVPC</sequence>
<dbReference type="Proteomes" id="UP000663828">
    <property type="component" value="Unassembled WGS sequence"/>
</dbReference>
<keyword evidence="2" id="KW-1185">Reference proteome</keyword>
<organism evidence="1 2">
    <name type="scientific">Adineta ricciae</name>
    <name type="common">Rotifer</name>
    <dbReference type="NCBI Taxonomy" id="249248"/>
    <lineage>
        <taxon>Eukaryota</taxon>
        <taxon>Metazoa</taxon>
        <taxon>Spiralia</taxon>
        <taxon>Gnathifera</taxon>
        <taxon>Rotifera</taxon>
        <taxon>Eurotatoria</taxon>
        <taxon>Bdelloidea</taxon>
        <taxon>Adinetida</taxon>
        <taxon>Adinetidae</taxon>
        <taxon>Adineta</taxon>
    </lineage>
</organism>
<reference evidence="1" key="1">
    <citation type="submission" date="2021-02" db="EMBL/GenBank/DDBJ databases">
        <authorList>
            <person name="Nowell W R."/>
        </authorList>
    </citation>
    <scope>NUCLEOTIDE SEQUENCE</scope>
</reference>
<protein>
    <submittedName>
        <fullName evidence="1">Uncharacterized protein</fullName>
    </submittedName>
</protein>
<accession>A0A816HGU0</accession>
<evidence type="ECO:0000313" key="2">
    <source>
        <dbReference type="Proteomes" id="UP000663828"/>
    </source>
</evidence>